<accession>A0A3N4IA09</accession>
<dbReference type="Proteomes" id="UP000275078">
    <property type="component" value="Unassembled WGS sequence"/>
</dbReference>
<dbReference type="EMBL" id="ML119672">
    <property type="protein sequence ID" value="RPA82296.1"/>
    <property type="molecule type" value="Genomic_DNA"/>
</dbReference>
<feature type="region of interest" description="Disordered" evidence="1">
    <location>
        <begin position="1"/>
        <end position="26"/>
    </location>
</feature>
<feature type="compositionally biased region" description="Basic residues" evidence="1">
    <location>
        <begin position="11"/>
        <end position="26"/>
    </location>
</feature>
<keyword evidence="3" id="KW-1185">Reference proteome</keyword>
<evidence type="ECO:0000256" key="1">
    <source>
        <dbReference type="SAM" id="MobiDB-lite"/>
    </source>
</evidence>
<dbReference type="AlphaFoldDB" id="A0A3N4IA09"/>
<evidence type="ECO:0000313" key="2">
    <source>
        <dbReference type="EMBL" id="RPA82296.1"/>
    </source>
</evidence>
<name>A0A3N4IA09_ASCIM</name>
<sequence length="323" mass="38076">MTTISRANSITRRKKDPHRNPKPVRRSRNFDTLEQIGKQHDILPLAVKIYPSSPTLPLQIAMQDFFDHSTPWHSIPTTDDRHNNERKRMEREMQYHLRGIDEDNFKIPPLLETFRVCTAFFFEELHPYLCLFPPTPERRDGGIYGVKYHIREAWIGCMRYHGKFLQERWDAGLVRDGLVRLLKGTFDAMIRQVRAVITAEGSDKKIMVKVGFYVRLLRFLSDEFRSERLEALMLRYLDEDDSEQSGIIVVEAVEKESAIFTMGFEGTERIYKCLSPGFKHLDMETRMSVYGVPHTEYVERLYGNRRKRWEGLPYDGMYTQLNT</sequence>
<reference evidence="2 3" key="1">
    <citation type="journal article" date="2018" name="Nat. Ecol. Evol.">
        <title>Pezizomycetes genomes reveal the molecular basis of ectomycorrhizal truffle lifestyle.</title>
        <authorList>
            <person name="Murat C."/>
            <person name="Payen T."/>
            <person name="Noel B."/>
            <person name="Kuo A."/>
            <person name="Morin E."/>
            <person name="Chen J."/>
            <person name="Kohler A."/>
            <person name="Krizsan K."/>
            <person name="Balestrini R."/>
            <person name="Da Silva C."/>
            <person name="Montanini B."/>
            <person name="Hainaut M."/>
            <person name="Levati E."/>
            <person name="Barry K.W."/>
            <person name="Belfiori B."/>
            <person name="Cichocki N."/>
            <person name="Clum A."/>
            <person name="Dockter R.B."/>
            <person name="Fauchery L."/>
            <person name="Guy J."/>
            <person name="Iotti M."/>
            <person name="Le Tacon F."/>
            <person name="Lindquist E.A."/>
            <person name="Lipzen A."/>
            <person name="Malagnac F."/>
            <person name="Mello A."/>
            <person name="Molinier V."/>
            <person name="Miyauchi S."/>
            <person name="Poulain J."/>
            <person name="Riccioni C."/>
            <person name="Rubini A."/>
            <person name="Sitrit Y."/>
            <person name="Splivallo R."/>
            <person name="Traeger S."/>
            <person name="Wang M."/>
            <person name="Zifcakova L."/>
            <person name="Wipf D."/>
            <person name="Zambonelli A."/>
            <person name="Paolocci F."/>
            <person name="Nowrousian M."/>
            <person name="Ottonello S."/>
            <person name="Baldrian P."/>
            <person name="Spatafora J.W."/>
            <person name="Henrissat B."/>
            <person name="Nagy L.G."/>
            <person name="Aury J.M."/>
            <person name="Wincker P."/>
            <person name="Grigoriev I.V."/>
            <person name="Bonfante P."/>
            <person name="Martin F.M."/>
        </authorList>
    </citation>
    <scope>NUCLEOTIDE SEQUENCE [LARGE SCALE GENOMIC DNA]</scope>
    <source>
        <strain evidence="2 3">RN42</strain>
    </source>
</reference>
<gene>
    <name evidence="2" type="ORF">BJ508DRAFT_414151</name>
</gene>
<organism evidence="2 3">
    <name type="scientific">Ascobolus immersus RN42</name>
    <dbReference type="NCBI Taxonomy" id="1160509"/>
    <lineage>
        <taxon>Eukaryota</taxon>
        <taxon>Fungi</taxon>
        <taxon>Dikarya</taxon>
        <taxon>Ascomycota</taxon>
        <taxon>Pezizomycotina</taxon>
        <taxon>Pezizomycetes</taxon>
        <taxon>Pezizales</taxon>
        <taxon>Ascobolaceae</taxon>
        <taxon>Ascobolus</taxon>
    </lineage>
</organism>
<evidence type="ECO:0000313" key="3">
    <source>
        <dbReference type="Proteomes" id="UP000275078"/>
    </source>
</evidence>
<proteinExistence type="predicted"/>
<feature type="compositionally biased region" description="Polar residues" evidence="1">
    <location>
        <begin position="1"/>
        <end position="10"/>
    </location>
</feature>
<protein>
    <submittedName>
        <fullName evidence="2">Uncharacterized protein</fullName>
    </submittedName>
</protein>